<evidence type="ECO:0000313" key="9">
    <source>
        <dbReference type="EMBL" id="MBW8189501.1"/>
    </source>
</evidence>
<dbReference type="InterPro" id="IPR007443">
    <property type="entry name" value="LpoA"/>
</dbReference>
<dbReference type="Gene3D" id="1.25.40.650">
    <property type="match status" value="1"/>
</dbReference>
<organism evidence="9 10">
    <name type="scientific">Neiella holothuriorum</name>
    <dbReference type="NCBI Taxonomy" id="2870530"/>
    <lineage>
        <taxon>Bacteria</taxon>
        <taxon>Pseudomonadati</taxon>
        <taxon>Pseudomonadota</taxon>
        <taxon>Gammaproteobacteria</taxon>
        <taxon>Alteromonadales</taxon>
        <taxon>Echinimonadaceae</taxon>
        <taxon>Neiella</taxon>
    </lineage>
</organism>
<keyword evidence="4" id="KW-0472">Membrane</keyword>
<proteinExistence type="predicted"/>
<keyword evidence="7" id="KW-0449">Lipoprotein</keyword>
<keyword evidence="5" id="KW-0564">Palmitate</keyword>
<dbReference type="SUPFAM" id="SSF53822">
    <property type="entry name" value="Periplasmic binding protein-like I"/>
    <property type="match status" value="1"/>
</dbReference>
<evidence type="ECO:0000256" key="3">
    <source>
        <dbReference type="ARBA" id="ARBA00022984"/>
    </source>
</evidence>
<dbReference type="Pfam" id="PF04348">
    <property type="entry name" value="LppC"/>
    <property type="match status" value="1"/>
</dbReference>
<evidence type="ECO:0000313" key="10">
    <source>
        <dbReference type="Proteomes" id="UP001166251"/>
    </source>
</evidence>
<evidence type="ECO:0000256" key="2">
    <source>
        <dbReference type="ARBA" id="ARBA00022960"/>
    </source>
</evidence>
<accession>A0ABS7EAZ0</accession>
<dbReference type="Gene3D" id="1.25.40.10">
    <property type="entry name" value="Tetratricopeptide repeat domain"/>
    <property type="match status" value="1"/>
</dbReference>
<protein>
    <submittedName>
        <fullName evidence="9">Penicillin-binding protein activator</fullName>
    </submittedName>
</protein>
<evidence type="ECO:0000256" key="6">
    <source>
        <dbReference type="ARBA" id="ARBA00023237"/>
    </source>
</evidence>
<dbReference type="PROSITE" id="PS51257">
    <property type="entry name" value="PROKAR_LIPOPROTEIN"/>
    <property type="match status" value="1"/>
</dbReference>
<reference evidence="9" key="1">
    <citation type="submission" date="2021-07" db="EMBL/GenBank/DDBJ databases">
        <title>Neiella marina sp. nov., isolated from the intestinal content of sea cucumber Apostichopus japonicus.</title>
        <authorList>
            <person name="Bai X."/>
        </authorList>
    </citation>
    <scope>NUCLEOTIDE SEQUENCE</scope>
    <source>
        <strain evidence="9">126</strain>
    </source>
</reference>
<keyword evidence="2" id="KW-0133">Cell shape</keyword>
<keyword evidence="10" id="KW-1185">Reference proteome</keyword>
<sequence length="602" mass="66685">MRKSLGREKSLVCRWLTTLLLIVGLVSCASNDQPTQAELNNIASPQQWLDLAQRAKEPQRSEYRLNAARLYLRTGRLDLTAQTLAATNPQALASQQQKSLLEAQLYIAQGNMAAAEASFNRAIEQPLASNSLYNERYAVEAAIRQYYDDYWHAAQAVAKRYPYAEPELQGTLQQQLWQLLEQSEQTFTVTINDGNRDLAFDGWLALYRILNTKGELHQVLAQLQQWQQQYAGHPAVATLPTNLNAAMNSSAAKPDHVAIILPLSGKYRAQGHALRNGMLQAVLNDVESPTQLHFYDSGRNTIAALYEQIKAEGHDIIVGPLLKQNVRTLLELADDHVQVLALNQIDDDQASSHVSHFALSPEMEGRNAADFFVTQGVKHPLVLQASGGSYQRIGRAFEMAWRDHHDEDQAIALLPIQDSKTMQKQVQQILGITDSKARATQLGQALALKIESEPRSRADIDAVYVVGSSQQARLLKSFVDVTVSPFADPIGVYAGPRSHNGTHSEFEGIYVADIPLLTDGSLTEQKAKLKQLAPDWQYQDMRLFAMGYDALSLIPQLDALRQLPGFTVKGLTGSLSVSASGEVGVKLPWSRYRNQSLQPVSS</sequence>
<dbReference type="CDD" id="cd06339">
    <property type="entry name" value="PBP1_YraM_LppC_lipoprotein-like"/>
    <property type="match status" value="1"/>
</dbReference>
<dbReference type="EMBL" id="JAHZSS010000001">
    <property type="protein sequence ID" value="MBW8189501.1"/>
    <property type="molecule type" value="Genomic_DNA"/>
</dbReference>
<keyword evidence="6" id="KW-0998">Cell outer membrane</keyword>
<dbReference type="PANTHER" id="PTHR38038">
    <property type="entry name" value="PENICILLIN-BINDING PROTEIN ACTIVATOR LPOA"/>
    <property type="match status" value="1"/>
</dbReference>
<dbReference type="Proteomes" id="UP001166251">
    <property type="component" value="Unassembled WGS sequence"/>
</dbReference>
<keyword evidence="1 8" id="KW-0732">Signal</keyword>
<dbReference type="RefSeq" id="WP_220102186.1">
    <property type="nucleotide sequence ID" value="NZ_JAHZSS010000001.1"/>
</dbReference>
<evidence type="ECO:0000256" key="1">
    <source>
        <dbReference type="ARBA" id="ARBA00022729"/>
    </source>
</evidence>
<evidence type="ECO:0000256" key="5">
    <source>
        <dbReference type="ARBA" id="ARBA00023139"/>
    </source>
</evidence>
<feature type="chain" id="PRO_5045324911" evidence="8">
    <location>
        <begin position="30"/>
        <end position="602"/>
    </location>
</feature>
<name>A0ABS7EAZ0_9GAMM</name>
<evidence type="ECO:0000256" key="4">
    <source>
        <dbReference type="ARBA" id="ARBA00023136"/>
    </source>
</evidence>
<dbReference type="InterPro" id="IPR011990">
    <property type="entry name" value="TPR-like_helical_dom_sf"/>
</dbReference>
<evidence type="ECO:0000256" key="7">
    <source>
        <dbReference type="ARBA" id="ARBA00023288"/>
    </source>
</evidence>
<feature type="signal peptide" evidence="8">
    <location>
        <begin position="1"/>
        <end position="29"/>
    </location>
</feature>
<dbReference type="PANTHER" id="PTHR38038:SF1">
    <property type="entry name" value="PENICILLIN-BINDING PROTEIN ACTIVATOR LPOA"/>
    <property type="match status" value="1"/>
</dbReference>
<evidence type="ECO:0000256" key="8">
    <source>
        <dbReference type="SAM" id="SignalP"/>
    </source>
</evidence>
<dbReference type="InterPro" id="IPR028082">
    <property type="entry name" value="Peripla_BP_I"/>
</dbReference>
<dbReference type="Gene3D" id="3.40.50.2300">
    <property type="match status" value="2"/>
</dbReference>
<keyword evidence="3" id="KW-0573">Peptidoglycan synthesis</keyword>
<comment type="caution">
    <text evidence="9">The sequence shown here is derived from an EMBL/GenBank/DDBJ whole genome shotgun (WGS) entry which is preliminary data.</text>
</comment>
<gene>
    <name evidence="9" type="ORF">K0504_00515</name>
</gene>